<dbReference type="GO" id="GO:0042594">
    <property type="term" value="P:response to starvation"/>
    <property type="evidence" value="ECO:0007669"/>
    <property type="project" value="TreeGrafter"/>
</dbReference>
<protein>
    <recommendedName>
        <fullName evidence="3">Serine/threonine-protein kinase ULK3</fullName>
        <ecNumber evidence="2">2.7.11.1</ecNumber>
    </recommendedName>
    <alternativeName>
        <fullName evidence="14">Unc-51-like kinase 3</fullName>
    </alternativeName>
</protein>
<evidence type="ECO:0000256" key="11">
    <source>
        <dbReference type="ARBA" id="ARBA00022840"/>
    </source>
</evidence>
<evidence type="ECO:0000256" key="7">
    <source>
        <dbReference type="ARBA" id="ARBA00022679"/>
    </source>
</evidence>
<dbReference type="InterPro" id="IPR000719">
    <property type="entry name" value="Prot_kinase_dom"/>
</dbReference>
<dbReference type="Gene3D" id="3.30.200.20">
    <property type="entry name" value="Phosphorylase Kinase, domain 1"/>
    <property type="match status" value="1"/>
</dbReference>
<keyword evidence="13" id="KW-0072">Autophagy</keyword>
<keyword evidence="12" id="KW-0524">Neurogenesis</keyword>
<gene>
    <name evidence="18" type="ORF">HERILL_LOCUS7855</name>
</gene>
<dbReference type="PANTHER" id="PTHR24348:SF65">
    <property type="entry name" value="SERINE_THREONINE-PROTEIN KINASE ULK3"/>
    <property type="match status" value="1"/>
</dbReference>
<dbReference type="SUPFAM" id="SSF116846">
    <property type="entry name" value="MIT domain"/>
    <property type="match status" value="2"/>
</dbReference>
<dbReference type="Gene3D" id="1.20.58.80">
    <property type="entry name" value="Phosphotransferase system, lactose/cellobiose-type IIA subunit"/>
    <property type="match status" value="2"/>
</dbReference>
<dbReference type="GO" id="GO:0005829">
    <property type="term" value="C:cytosol"/>
    <property type="evidence" value="ECO:0007669"/>
    <property type="project" value="TreeGrafter"/>
</dbReference>
<comment type="catalytic activity">
    <reaction evidence="16">
        <text>L-seryl-[protein] + ATP = O-phospho-L-seryl-[protein] + ADP + H(+)</text>
        <dbReference type="Rhea" id="RHEA:17989"/>
        <dbReference type="Rhea" id="RHEA-COMP:9863"/>
        <dbReference type="Rhea" id="RHEA-COMP:11604"/>
        <dbReference type="ChEBI" id="CHEBI:15378"/>
        <dbReference type="ChEBI" id="CHEBI:29999"/>
        <dbReference type="ChEBI" id="CHEBI:30616"/>
        <dbReference type="ChEBI" id="CHEBI:83421"/>
        <dbReference type="ChEBI" id="CHEBI:456216"/>
        <dbReference type="EC" id="2.7.11.1"/>
    </reaction>
</comment>
<dbReference type="Proteomes" id="UP000594454">
    <property type="component" value="Chromosome 3"/>
</dbReference>
<evidence type="ECO:0000256" key="5">
    <source>
        <dbReference type="ARBA" id="ARBA00022527"/>
    </source>
</evidence>
<reference evidence="18 19" key="1">
    <citation type="submission" date="2020-11" db="EMBL/GenBank/DDBJ databases">
        <authorList>
            <person name="Wallbank WR R."/>
            <person name="Pardo Diaz C."/>
            <person name="Kozak K."/>
            <person name="Martin S."/>
            <person name="Jiggins C."/>
            <person name="Moest M."/>
            <person name="Warren A I."/>
            <person name="Generalovic N T."/>
            <person name="Byers J.R.P. K."/>
            <person name="Montejo-Kovacevich G."/>
            <person name="Yen C E."/>
        </authorList>
    </citation>
    <scope>NUCLEOTIDE SEQUENCE [LARGE SCALE GENOMIC DNA]</scope>
</reference>
<keyword evidence="9" id="KW-0547">Nucleotide-binding</keyword>
<organism evidence="18 19">
    <name type="scientific">Hermetia illucens</name>
    <name type="common">Black soldier fly</name>
    <dbReference type="NCBI Taxonomy" id="343691"/>
    <lineage>
        <taxon>Eukaryota</taxon>
        <taxon>Metazoa</taxon>
        <taxon>Ecdysozoa</taxon>
        <taxon>Arthropoda</taxon>
        <taxon>Hexapoda</taxon>
        <taxon>Insecta</taxon>
        <taxon>Pterygota</taxon>
        <taxon>Neoptera</taxon>
        <taxon>Endopterygota</taxon>
        <taxon>Diptera</taxon>
        <taxon>Brachycera</taxon>
        <taxon>Stratiomyomorpha</taxon>
        <taxon>Stratiomyidae</taxon>
        <taxon>Hermetiinae</taxon>
        <taxon>Hermetia</taxon>
    </lineage>
</organism>
<dbReference type="OrthoDB" id="346907at2759"/>
<dbReference type="Pfam" id="PF00069">
    <property type="entry name" value="Pkinase"/>
    <property type="match status" value="1"/>
</dbReference>
<dbReference type="PROSITE" id="PS50011">
    <property type="entry name" value="PROTEIN_KINASE_DOM"/>
    <property type="match status" value="1"/>
</dbReference>
<evidence type="ECO:0000256" key="15">
    <source>
        <dbReference type="ARBA" id="ARBA00047899"/>
    </source>
</evidence>
<proteinExistence type="predicted"/>
<keyword evidence="8" id="KW-0677">Repeat</keyword>
<dbReference type="SMART" id="SM00745">
    <property type="entry name" value="MIT"/>
    <property type="match status" value="2"/>
</dbReference>
<evidence type="ECO:0000256" key="8">
    <source>
        <dbReference type="ARBA" id="ARBA00022737"/>
    </source>
</evidence>
<dbReference type="GO" id="GO:0000045">
    <property type="term" value="P:autophagosome assembly"/>
    <property type="evidence" value="ECO:0007669"/>
    <property type="project" value="TreeGrafter"/>
</dbReference>
<keyword evidence="5" id="KW-0723">Serine/threonine-protein kinase</keyword>
<dbReference type="AlphaFoldDB" id="A0A7R8UQ62"/>
<dbReference type="GO" id="GO:0005524">
    <property type="term" value="F:ATP binding"/>
    <property type="evidence" value="ECO:0007669"/>
    <property type="project" value="UniProtKB-KW"/>
</dbReference>
<dbReference type="FunFam" id="1.10.510.10:FF:000804">
    <property type="entry name" value="Blast:Serine/threonine-protein kinase ULK3"/>
    <property type="match status" value="1"/>
</dbReference>
<sequence>MAVPKITDYEIQEKLGAGSYATVYKARHKKTNTFHAIKCVQKLSLSKSATDNLVTEIRLLKNLSHKHIVGLTDFFWDEKFIYIVLEYCNAGNLSTYIRQRNVLPEATCKYFLRQLAAAVQYMRSNDISHFDLKPQNLLLTRTPNVVLKVADFGFAEHLELGESNYTLKGSPLYMAPEIVLKRNYDARADLWSIGVILYECLFGRAPYSSKTIEELMARIKKQERIAIPTNAKISGECEDLLTRLLQHDVSKRITFKEFFEHPFLDLKHSPNEQSLQKAVSLVTKAVEQDEKQNYKEAYHLYCKALQYFAPLIADESDAAKRQALRSRVISYINRAEEIKTGMTIARNQNSPASKPVTTSMSDIMEPNARFKQLYSLCSSSPNIQNGLDIGRQAELYTYERRFDSALQSFTSALSILVPLLNSEPKGERRTLLYQQVTDWMKEAESIKALLSAKNVDEEQKTLHNCSLQ</sequence>
<evidence type="ECO:0000313" key="19">
    <source>
        <dbReference type="Proteomes" id="UP000594454"/>
    </source>
</evidence>
<dbReference type="InterPro" id="IPR045269">
    <property type="entry name" value="Atg1-like"/>
</dbReference>
<dbReference type="GO" id="GO:0005776">
    <property type="term" value="C:autophagosome"/>
    <property type="evidence" value="ECO:0007669"/>
    <property type="project" value="TreeGrafter"/>
</dbReference>
<name>A0A7R8UQ62_HERIL</name>
<evidence type="ECO:0000256" key="13">
    <source>
        <dbReference type="ARBA" id="ARBA00023006"/>
    </source>
</evidence>
<dbReference type="InParanoid" id="A0A7R8UQ62"/>
<evidence type="ECO:0000256" key="10">
    <source>
        <dbReference type="ARBA" id="ARBA00022777"/>
    </source>
</evidence>
<dbReference type="PROSITE" id="PS00108">
    <property type="entry name" value="PROTEIN_KINASE_ST"/>
    <property type="match status" value="1"/>
</dbReference>
<dbReference type="FunFam" id="3.30.200.20:FF:000042">
    <property type="entry name" value="Aurora kinase A"/>
    <property type="match status" value="1"/>
</dbReference>
<keyword evidence="7" id="KW-0808">Transferase</keyword>
<dbReference type="GO" id="GO:0007399">
    <property type="term" value="P:nervous system development"/>
    <property type="evidence" value="ECO:0007669"/>
    <property type="project" value="UniProtKB-KW"/>
</dbReference>
<evidence type="ECO:0000259" key="17">
    <source>
        <dbReference type="PROSITE" id="PS50011"/>
    </source>
</evidence>
<evidence type="ECO:0000256" key="4">
    <source>
        <dbReference type="ARBA" id="ARBA00022490"/>
    </source>
</evidence>
<keyword evidence="11" id="KW-0067">ATP-binding</keyword>
<dbReference type="EC" id="2.7.11.1" evidence="2"/>
<evidence type="ECO:0000256" key="1">
    <source>
        <dbReference type="ARBA" id="ARBA00004496"/>
    </source>
</evidence>
<feature type="domain" description="Protein kinase" evidence="17">
    <location>
        <begin position="9"/>
        <end position="264"/>
    </location>
</feature>
<dbReference type="SUPFAM" id="SSF56112">
    <property type="entry name" value="Protein kinase-like (PK-like)"/>
    <property type="match status" value="1"/>
</dbReference>
<dbReference type="GO" id="GO:0061709">
    <property type="term" value="P:reticulophagy"/>
    <property type="evidence" value="ECO:0007669"/>
    <property type="project" value="TreeGrafter"/>
</dbReference>
<keyword evidence="4" id="KW-0963">Cytoplasm</keyword>
<dbReference type="Pfam" id="PF04212">
    <property type="entry name" value="MIT"/>
    <property type="match status" value="2"/>
</dbReference>
<evidence type="ECO:0000256" key="16">
    <source>
        <dbReference type="ARBA" id="ARBA00048679"/>
    </source>
</evidence>
<dbReference type="Gene3D" id="1.10.510.10">
    <property type="entry name" value="Transferase(Phosphotransferase) domain 1"/>
    <property type="match status" value="1"/>
</dbReference>
<evidence type="ECO:0000256" key="6">
    <source>
        <dbReference type="ARBA" id="ARBA00022677"/>
    </source>
</evidence>
<dbReference type="InterPro" id="IPR008271">
    <property type="entry name" value="Ser/Thr_kinase_AS"/>
</dbReference>
<dbReference type="SMART" id="SM00220">
    <property type="entry name" value="S_TKc"/>
    <property type="match status" value="1"/>
</dbReference>
<dbReference type="InterPro" id="IPR036181">
    <property type="entry name" value="MIT_dom_sf"/>
</dbReference>
<accession>A0A7R8UQ62</accession>
<dbReference type="GO" id="GO:0000422">
    <property type="term" value="P:autophagy of mitochondrion"/>
    <property type="evidence" value="ECO:0007669"/>
    <property type="project" value="TreeGrafter"/>
</dbReference>
<evidence type="ECO:0000256" key="14">
    <source>
        <dbReference type="ARBA" id="ARBA00032242"/>
    </source>
</evidence>
<dbReference type="GO" id="GO:0034727">
    <property type="term" value="P:piecemeal microautophagy of the nucleus"/>
    <property type="evidence" value="ECO:0007669"/>
    <property type="project" value="TreeGrafter"/>
</dbReference>
<evidence type="ECO:0000256" key="2">
    <source>
        <dbReference type="ARBA" id="ARBA00012513"/>
    </source>
</evidence>
<keyword evidence="19" id="KW-1185">Reference proteome</keyword>
<comment type="catalytic activity">
    <reaction evidence="15">
        <text>L-threonyl-[protein] + ATP = O-phospho-L-threonyl-[protein] + ADP + H(+)</text>
        <dbReference type="Rhea" id="RHEA:46608"/>
        <dbReference type="Rhea" id="RHEA-COMP:11060"/>
        <dbReference type="Rhea" id="RHEA-COMP:11605"/>
        <dbReference type="ChEBI" id="CHEBI:15378"/>
        <dbReference type="ChEBI" id="CHEBI:30013"/>
        <dbReference type="ChEBI" id="CHEBI:30616"/>
        <dbReference type="ChEBI" id="CHEBI:61977"/>
        <dbReference type="ChEBI" id="CHEBI:456216"/>
        <dbReference type="EC" id="2.7.11.1"/>
    </reaction>
</comment>
<dbReference type="GO" id="GO:0004674">
    <property type="term" value="F:protein serine/threonine kinase activity"/>
    <property type="evidence" value="ECO:0007669"/>
    <property type="project" value="UniProtKB-KW"/>
</dbReference>
<dbReference type="FunCoup" id="A0A7R8UQ62">
    <property type="interactions" value="1440"/>
</dbReference>
<evidence type="ECO:0000256" key="9">
    <source>
        <dbReference type="ARBA" id="ARBA00022741"/>
    </source>
</evidence>
<dbReference type="GO" id="GO:0034045">
    <property type="term" value="C:phagophore assembly site membrane"/>
    <property type="evidence" value="ECO:0007669"/>
    <property type="project" value="TreeGrafter"/>
</dbReference>
<comment type="subcellular location">
    <subcellularLocation>
        <location evidence="1">Cytoplasm</location>
    </subcellularLocation>
</comment>
<dbReference type="InterPro" id="IPR007330">
    <property type="entry name" value="MIT_dom"/>
</dbReference>
<dbReference type="EMBL" id="LR899011">
    <property type="protein sequence ID" value="CAD7084987.1"/>
    <property type="molecule type" value="Genomic_DNA"/>
</dbReference>
<keyword evidence="10" id="KW-0418">Kinase</keyword>
<keyword evidence="6" id="KW-0551">Lipid droplet</keyword>
<evidence type="ECO:0000313" key="18">
    <source>
        <dbReference type="EMBL" id="CAD7084987.1"/>
    </source>
</evidence>
<dbReference type="GO" id="GO:0010506">
    <property type="term" value="P:regulation of autophagy"/>
    <property type="evidence" value="ECO:0007669"/>
    <property type="project" value="InterPro"/>
</dbReference>
<evidence type="ECO:0000256" key="3">
    <source>
        <dbReference type="ARBA" id="ARBA00021644"/>
    </source>
</evidence>
<evidence type="ECO:0000256" key="12">
    <source>
        <dbReference type="ARBA" id="ARBA00022902"/>
    </source>
</evidence>
<dbReference type="PANTHER" id="PTHR24348">
    <property type="entry name" value="SERINE/THREONINE-PROTEIN KINASE UNC-51-RELATED"/>
    <property type="match status" value="1"/>
</dbReference>
<dbReference type="InterPro" id="IPR011009">
    <property type="entry name" value="Kinase-like_dom_sf"/>
</dbReference>